<evidence type="ECO:0000256" key="1">
    <source>
        <dbReference type="SAM" id="MobiDB-lite"/>
    </source>
</evidence>
<proteinExistence type="predicted"/>
<reference evidence="2" key="1">
    <citation type="submission" date="2014-09" db="EMBL/GenBank/DDBJ databases">
        <authorList>
            <person name="Magalhaes I.L.F."/>
            <person name="Oliveira U."/>
            <person name="Santos F.R."/>
            <person name="Vidigal T.H.D.A."/>
            <person name="Brescovit A.D."/>
            <person name="Santos A.J."/>
        </authorList>
    </citation>
    <scope>NUCLEOTIDE SEQUENCE</scope>
    <source>
        <tissue evidence="2">Shoot tissue taken approximately 20 cm above the soil surface</tissue>
    </source>
</reference>
<evidence type="ECO:0000313" key="2">
    <source>
        <dbReference type="EMBL" id="JAE14064.1"/>
    </source>
</evidence>
<organism evidence="2">
    <name type="scientific">Arundo donax</name>
    <name type="common">Giant reed</name>
    <name type="synonym">Donax arundinaceus</name>
    <dbReference type="NCBI Taxonomy" id="35708"/>
    <lineage>
        <taxon>Eukaryota</taxon>
        <taxon>Viridiplantae</taxon>
        <taxon>Streptophyta</taxon>
        <taxon>Embryophyta</taxon>
        <taxon>Tracheophyta</taxon>
        <taxon>Spermatophyta</taxon>
        <taxon>Magnoliopsida</taxon>
        <taxon>Liliopsida</taxon>
        <taxon>Poales</taxon>
        <taxon>Poaceae</taxon>
        <taxon>PACMAD clade</taxon>
        <taxon>Arundinoideae</taxon>
        <taxon>Arundineae</taxon>
        <taxon>Arundo</taxon>
    </lineage>
</organism>
<reference evidence="2" key="2">
    <citation type="journal article" date="2015" name="Data Brief">
        <title>Shoot transcriptome of the giant reed, Arundo donax.</title>
        <authorList>
            <person name="Barrero R.A."/>
            <person name="Guerrero F.D."/>
            <person name="Moolhuijzen P."/>
            <person name="Goolsby J.A."/>
            <person name="Tidwell J."/>
            <person name="Bellgard S.E."/>
            <person name="Bellgard M.I."/>
        </authorList>
    </citation>
    <scope>NUCLEOTIDE SEQUENCE</scope>
    <source>
        <tissue evidence="2">Shoot tissue taken approximately 20 cm above the soil surface</tissue>
    </source>
</reference>
<sequence>MCFDNSSYCVRSSFKDPLMVKLQRQSLLRSRITFCGFCCILQMRLESAGGQVIGKLVAQLLLPISRCLCFRCCPHKCNRLFKVNHGSRNLRLALQNPLDFARASTARHPLDMEHDGVGVAFRRLALTQSRHSRGGGSCSAGTGVVTAASPSATASCREAAPASGGRGRRHGDGGEPAAGCQRGEEEALPSR</sequence>
<dbReference type="EMBL" id="GBRH01183832">
    <property type="protein sequence ID" value="JAE14064.1"/>
    <property type="molecule type" value="Transcribed_RNA"/>
</dbReference>
<protein>
    <submittedName>
        <fullName evidence="2">Uncharacterized protein</fullName>
    </submittedName>
</protein>
<feature type="region of interest" description="Disordered" evidence="1">
    <location>
        <begin position="151"/>
        <end position="191"/>
    </location>
</feature>
<accession>A0A0A9FS23</accession>
<name>A0A0A9FS23_ARUDO</name>
<dbReference type="AlphaFoldDB" id="A0A0A9FS23"/>